<keyword evidence="5 10" id="KW-0812">Transmembrane</keyword>
<feature type="transmembrane region" description="Helical" evidence="10">
    <location>
        <begin position="12"/>
        <end position="35"/>
    </location>
</feature>
<evidence type="ECO:0000256" key="3">
    <source>
        <dbReference type="ARBA" id="ARBA00022448"/>
    </source>
</evidence>
<evidence type="ECO:0000256" key="5">
    <source>
        <dbReference type="ARBA" id="ARBA00022692"/>
    </source>
</evidence>
<comment type="subunit">
    <text evidence="10">Homopentamer.</text>
</comment>
<evidence type="ECO:0000256" key="9">
    <source>
        <dbReference type="ARBA" id="ARBA00023303"/>
    </source>
</evidence>
<organism evidence="11 12">
    <name type="scientific">Pannonibacter phragmitetus</name>
    <dbReference type="NCBI Taxonomy" id="121719"/>
    <lineage>
        <taxon>Bacteria</taxon>
        <taxon>Pseudomonadati</taxon>
        <taxon>Pseudomonadota</taxon>
        <taxon>Alphaproteobacteria</taxon>
        <taxon>Hyphomicrobiales</taxon>
        <taxon>Stappiaceae</taxon>
        <taxon>Pannonibacter</taxon>
    </lineage>
</organism>
<dbReference type="GO" id="GO:0005886">
    <property type="term" value="C:plasma membrane"/>
    <property type="evidence" value="ECO:0007669"/>
    <property type="project" value="UniProtKB-SubCell"/>
</dbReference>
<evidence type="ECO:0000256" key="7">
    <source>
        <dbReference type="ARBA" id="ARBA00023065"/>
    </source>
</evidence>
<evidence type="ECO:0000256" key="2">
    <source>
        <dbReference type="ARBA" id="ARBA00007254"/>
    </source>
</evidence>
<dbReference type="NCBIfam" id="NF001843">
    <property type="entry name" value="PRK00567.1-4"/>
    <property type="match status" value="1"/>
</dbReference>
<reference evidence="11 12" key="1">
    <citation type="submission" date="2018-06" db="EMBL/GenBank/DDBJ databases">
        <authorList>
            <consortium name="Pathogen Informatics"/>
            <person name="Doyle S."/>
        </authorList>
    </citation>
    <scope>NUCLEOTIDE SEQUENCE [LARGE SCALE GENOMIC DNA]</scope>
    <source>
        <strain evidence="11 12">NCTC13350</strain>
    </source>
</reference>
<dbReference type="SUPFAM" id="SSF81330">
    <property type="entry name" value="Gated mechanosensitive channel"/>
    <property type="match status" value="1"/>
</dbReference>
<dbReference type="InterPro" id="IPR019823">
    <property type="entry name" value="Mechanosensitive_channel_CS"/>
</dbReference>
<keyword evidence="6 10" id="KW-1133">Transmembrane helix</keyword>
<dbReference type="InterPro" id="IPR036019">
    <property type="entry name" value="MscL_channel"/>
</dbReference>
<dbReference type="HAMAP" id="MF_00115">
    <property type="entry name" value="MscL"/>
    <property type="match status" value="1"/>
</dbReference>
<dbReference type="Gene3D" id="1.10.1200.120">
    <property type="entry name" value="Large-conductance mechanosensitive channel, MscL, domain 1"/>
    <property type="match status" value="1"/>
</dbReference>
<name>A0A378ZU67_9HYPH</name>
<dbReference type="OrthoDB" id="9810350at2"/>
<evidence type="ECO:0000256" key="6">
    <source>
        <dbReference type="ARBA" id="ARBA00022989"/>
    </source>
</evidence>
<dbReference type="EMBL" id="UGSK01000001">
    <property type="protein sequence ID" value="SUB00071.1"/>
    <property type="molecule type" value="Genomic_DNA"/>
</dbReference>
<keyword evidence="3 10" id="KW-0813">Transport</keyword>
<dbReference type="NCBIfam" id="TIGR00220">
    <property type="entry name" value="mscL"/>
    <property type="match status" value="1"/>
</dbReference>
<keyword evidence="4 10" id="KW-1003">Cell membrane</keyword>
<evidence type="ECO:0000256" key="10">
    <source>
        <dbReference type="HAMAP-Rule" id="MF_00115"/>
    </source>
</evidence>
<dbReference type="NCBIfam" id="NF010557">
    <property type="entry name" value="PRK13952.1"/>
    <property type="match status" value="1"/>
</dbReference>
<comment type="similarity">
    <text evidence="2 10">Belongs to the MscL family.</text>
</comment>
<evidence type="ECO:0000313" key="11">
    <source>
        <dbReference type="EMBL" id="SUB00071.1"/>
    </source>
</evidence>
<keyword evidence="10" id="KW-0997">Cell inner membrane</keyword>
<dbReference type="PROSITE" id="PS01327">
    <property type="entry name" value="MSCL"/>
    <property type="match status" value="1"/>
</dbReference>
<dbReference type="PANTHER" id="PTHR30266">
    <property type="entry name" value="MECHANOSENSITIVE CHANNEL MSCL"/>
    <property type="match status" value="1"/>
</dbReference>
<feature type="transmembrane region" description="Helical" evidence="10">
    <location>
        <begin position="86"/>
        <end position="108"/>
    </location>
</feature>
<accession>A0A378ZU67</accession>
<gene>
    <name evidence="10 11" type="primary">mscL</name>
    <name evidence="11" type="ORF">NCTC13350_00979</name>
</gene>
<dbReference type="PRINTS" id="PR01264">
    <property type="entry name" value="MECHCHANNEL"/>
</dbReference>
<dbReference type="InterPro" id="IPR037673">
    <property type="entry name" value="MSC/AndL"/>
</dbReference>
<dbReference type="AlphaFoldDB" id="A0A378ZU67"/>
<keyword evidence="7 10" id="KW-0406">Ion transport</keyword>
<proteinExistence type="inferred from homology"/>
<evidence type="ECO:0000313" key="12">
    <source>
        <dbReference type="Proteomes" id="UP000255000"/>
    </source>
</evidence>
<evidence type="ECO:0000256" key="4">
    <source>
        <dbReference type="ARBA" id="ARBA00022475"/>
    </source>
</evidence>
<protein>
    <recommendedName>
        <fullName evidence="10">Large-conductance mechanosensitive channel</fullName>
    </recommendedName>
</protein>
<dbReference type="Proteomes" id="UP000255000">
    <property type="component" value="Unassembled WGS sequence"/>
</dbReference>
<keyword evidence="9 10" id="KW-0407">Ion channel</keyword>
<keyword evidence="8 10" id="KW-0472">Membrane</keyword>
<comment type="subcellular location">
    <subcellularLocation>
        <location evidence="10">Cell inner membrane</location>
        <topology evidence="10">Multi-pass membrane protein</topology>
    </subcellularLocation>
    <subcellularLocation>
        <location evidence="1">Cell membrane</location>
        <topology evidence="1">Multi-pass membrane protein</topology>
    </subcellularLocation>
</comment>
<dbReference type="GO" id="GO:0008381">
    <property type="term" value="F:mechanosensitive monoatomic ion channel activity"/>
    <property type="evidence" value="ECO:0007669"/>
    <property type="project" value="UniProtKB-UniRule"/>
</dbReference>
<evidence type="ECO:0000256" key="1">
    <source>
        <dbReference type="ARBA" id="ARBA00004651"/>
    </source>
</evidence>
<comment type="function">
    <text evidence="10">Channel that opens in response to stretch forces in the membrane lipid bilayer. May participate in the regulation of osmotic pressure changes within the cell.</text>
</comment>
<sequence length="141" mass="15380">MLKEFKEFAVKGNMLDMAVGIVIGAAFSAIVSSMVDDIIMPPIGLILGNVDFSELFLVLKQGVPEGPYPTVDAAKAAGAVTWNLGLFVNAVVKFTIVAFALFIVVKGINRLRREEKTKPAEPAKPPRQELLLEEIRDLLKK</sequence>
<dbReference type="Pfam" id="PF01741">
    <property type="entry name" value="MscL"/>
    <property type="match status" value="1"/>
</dbReference>
<dbReference type="PANTHER" id="PTHR30266:SF2">
    <property type="entry name" value="LARGE-CONDUCTANCE MECHANOSENSITIVE CHANNEL"/>
    <property type="match status" value="1"/>
</dbReference>
<dbReference type="InterPro" id="IPR001185">
    <property type="entry name" value="MS_channel"/>
</dbReference>
<evidence type="ECO:0000256" key="8">
    <source>
        <dbReference type="ARBA" id="ARBA00023136"/>
    </source>
</evidence>